<dbReference type="STRING" id="582515.KR51_00005540"/>
<organism evidence="2 3">
    <name type="scientific">Rubidibacter lacunae KORDI 51-2</name>
    <dbReference type="NCBI Taxonomy" id="582515"/>
    <lineage>
        <taxon>Bacteria</taxon>
        <taxon>Bacillati</taxon>
        <taxon>Cyanobacteriota</taxon>
        <taxon>Cyanophyceae</taxon>
        <taxon>Oscillatoriophycideae</taxon>
        <taxon>Chroococcales</taxon>
        <taxon>Aphanothecaceae</taxon>
        <taxon>Rubidibacter</taxon>
    </lineage>
</organism>
<dbReference type="AlphaFoldDB" id="U5DPD4"/>
<dbReference type="eggNOG" id="COG2226">
    <property type="taxonomic scope" value="Bacteria"/>
</dbReference>
<dbReference type="InterPro" id="IPR052356">
    <property type="entry name" value="Thiol_S-MT"/>
</dbReference>
<gene>
    <name evidence="2" type="ORF">KR51_00005540</name>
</gene>
<dbReference type="PANTHER" id="PTHR45036">
    <property type="entry name" value="METHYLTRANSFERASE LIKE 7B"/>
    <property type="match status" value="1"/>
</dbReference>
<accession>U5DPD4</accession>
<comment type="caution">
    <text evidence="2">The sequence shown here is derived from an EMBL/GenBank/DDBJ whole genome shotgun (WGS) entry which is preliminary data.</text>
</comment>
<name>U5DPD4_9CHRO</name>
<dbReference type="Gene3D" id="3.40.50.150">
    <property type="entry name" value="Vaccinia Virus protein VP39"/>
    <property type="match status" value="1"/>
</dbReference>
<keyword evidence="2" id="KW-0830">Ubiquinone</keyword>
<keyword evidence="2" id="KW-0808">Transferase</keyword>
<dbReference type="SUPFAM" id="SSF53335">
    <property type="entry name" value="S-adenosyl-L-methionine-dependent methyltransferases"/>
    <property type="match status" value="1"/>
</dbReference>
<sequence>MRELYSRVLFPRLLDWVMSAEAMAVRRRQLLAAVEGNVLEIGCGTGLNFAFYPPSVRTLVATDPNPGMMARARERAAAAPIAIALETADAQELPFADGTYDCAVSTWTLCSIPSVERSLQEIRRVLKPSGRLFFVEHGLCPEPNLSVWQRRLTPIQKRIADGCHLDRAIDRLIAAEFAMEQLENSYLEDTAKFAGYLYQGVAIAPAT</sequence>
<dbReference type="OrthoDB" id="9772751at2"/>
<dbReference type="InterPro" id="IPR029063">
    <property type="entry name" value="SAM-dependent_MTases_sf"/>
</dbReference>
<dbReference type="EMBL" id="ASSJ01000008">
    <property type="protein sequence ID" value="ERN42707.1"/>
    <property type="molecule type" value="Genomic_DNA"/>
</dbReference>
<dbReference type="GO" id="GO:0032259">
    <property type="term" value="P:methylation"/>
    <property type="evidence" value="ECO:0007669"/>
    <property type="project" value="UniProtKB-KW"/>
</dbReference>
<proteinExistence type="predicted"/>
<evidence type="ECO:0000313" key="2">
    <source>
        <dbReference type="EMBL" id="ERN42707.1"/>
    </source>
</evidence>
<dbReference type="PATRIC" id="fig|582515.4.peg.631"/>
<evidence type="ECO:0000259" key="1">
    <source>
        <dbReference type="Pfam" id="PF08241"/>
    </source>
</evidence>
<keyword evidence="2" id="KW-0489">Methyltransferase</keyword>
<dbReference type="PANTHER" id="PTHR45036:SF1">
    <property type="entry name" value="METHYLTRANSFERASE LIKE 7A"/>
    <property type="match status" value="1"/>
</dbReference>
<dbReference type="CDD" id="cd02440">
    <property type="entry name" value="AdoMet_MTases"/>
    <property type="match status" value="1"/>
</dbReference>
<dbReference type="InParanoid" id="U5DPD4"/>
<dbReference type="GO" id="GO:0008757">
    <property type="term" value="F:S-adenosylmethionine-dependent methyltransferase activity"/>
    <property type="evidence" value="ECO:0007669"/>
    <property type="project" value="InterPro"/>
</dbReference>
<protein>
    <submittedName>
        <fullName evidence="2">Methylase involved in ubiquinone/menaquinone biosynthesis</fullName>
    </submittedName>
</protein>
<evidence type="ECO:0000313" key="3">
    <source>
        <dbReference type="Proteomes" id="UP000016960"/>
    </source>
</evidence>
<keyword evidence="3" id="KW-1185">Reference proteome</keyword>
<dbReference type="InterPro" id="IPR013216">
    <property type="entry name" value="Methyltransf_11"/>
</dbReference>
<dbReference type="Proteomes" id="UP000016960">
    <property type="component" value="Unassembled WGS sequence"/>
</dbReference>
<reference evidence="2 3" key="1">
    <citation type="submission" date="2013-05" db="EMBL/GenBank/DDBJ databases">
        <title>Draft genome sequence of Rubidibacter lacunae KORDI 51-2.</title>
        <authorList>
            <person name="Choi D.H."/>
            <person name="Noh J.H."/>
            <person name="Kwon K.-K."/>
            <person name="Lee J.-H."/>
            <person name="Ryu J.-Y."/>
        </authorList>
    </citation>
    <scope>NUCLEOTIDE SEQUENCE [LARGE SCALE GENOMIC DNA]</scope>
    <source>
        <strain evidence="2 3">KORDI 51-2</strain>
    </source>
</reference>
<dbReference type="Pfam" id="PF08241">
    <property type="entry name" value="Methyltransf_11"/>
    <property type="match status" value="1"/>
</dbReference>
<feature type="domain" description="Methyltransferase type 11" evidence="1">
    <location>
        <begin position="39"/>
        <end position="134"/>
    </location>
</feature>
<dbReference type="RefSeq" id="WP_022604471.1">
    <property type="nucleotide sequence ID" value="NZ_ASSJ01000008.1"/>
</dbReference>